<evidence type="ECO:0000259" key="8">
    <source>
        <dbReference type="Pfam" id="PF06271"/>
    </source>
</evidence>
<keyword evidence="3 7" id="KW-0812">Transmembrane</keyword>
<dbReference type="PANTHER" id="PTHR36115:SF4">
    <property type="entry name" value="MEMBRANE PROTEIN"/>
    <property type="match status" value="1"/>
</dbReference>
<feature type="compositionally biased region" description="Polar residues" evidence="6">
    <location>
        <begin position="13"/>
        <end position="22"/>
    </location>
</feature>
<keyword evidence="10" id="KW-1185">Reference proteome</keyword>
<reference evidence="9 10" key="1">
    <citation type="submission" date="2019-02" db="EMBL/GenBank/DDBJ databases">
        <title>Deep-cultivation of Planctomycetes and their phenomic and genomic characterization uncovers novel biology.</title>
        <authorList>
            <person name="Wiegand S."/>
            <person name="Jogler M."/>
            <person name="Boedeker C."/>
            <person name="Pinto D."/>
            <person name="Vollmers J."/>
            <person name="Rivas-Marin E."/>
            <person name="Kohn T."/>
            <person name="Peeters S.H."/>
            <person name="Heuer A."/>
            <person name="Rast P."/>
            <person name="Oberbeckmann S."/>
            <person name="Bunk B."/>
            <person name="Jeske O."/>
            <person name="Meyerdierks A."/>
            <person name="Storesund J.E."/>
            <person name="Kallscheuer N."/>
            <person name="Luecker S."/>
            <person name="Lage O.M."/>
            <person name="Pohl T."/>
            <person name="Merkel B.J."/>
            <person name="Hornburger P."/>
            <person name="Mueller R.-W."/>
            <person name="Bruemmer F."/>
            <person name="Labrenz M."/>
            <person name="Spormann A.M."/>
            <person name="Op Den Camp H."/>
            <person name="Overmann J."/>
            <person name="Amann R."/>
            <person name="Jetten M.S.M."/>
            <person name="Mascher T."/>
            <person name="Medema M.H."/>
            <person name="Devos D.P."/>
            <person name="Kaster A.-K."/>
            <person name="Ovreas L."/>
            <person name="Rohde M."/>
            <person name="Galperin M.Y."/>
            <person name="Jogler C."/>
        </authorList>
    </citation>
    <scope>NUCLEOTIDE SEQUENCE [LARGE SCALE GENOMIC DNA]</scope>
    <source>
        <strain evidence="9 10">Poly41</strain>
    </source>
</reference>
<evidence type="ECO:0000256" key="7">
    <source>
        <dbReference type="SAM" id="Phobius"/>
    </source>
</evidence>
<feature type="region of interest" description="Disordered" evidence="6">
    <location>
        <begin position="1"/>
        <end position="22"/>
    </location>
</feature>
<dbReference type="InterPro" id="IPR051791">
    <property type="entry name" value="Pra-immunoreactive"/>
</dbReference>
<dbReference type="RefSeq" id="WP_146529607.1">
    <property type="nucleotide sequence ID" value="NZ_SJPV01000010.1"/>
</dbReference>
<gene>
    <name evidence="9" type="ORF">Poly41_50500</name>
</gene>
<evidence type="ECO:0000256" key="2">
    <source>
        <dbReference type="ARBA" id="ARBA00022475"/>
    </source>
</evidence>
<proteinExistence type="predicted"/>
<dbReference type="PANTHER" id="PTHR36115">
    <property type="entry name" value="PROLINE-RICH ANTIGEN HOMOLOG-RELATED"/>
    <property type="match status" value="1"/>
</dbReference>
<evidence type="ECO:0000256" key="6">
    <source>
        <dbReference type="SAM" id="MobiDB-lite"/>
    </source>
</evidence>
<evidence type="ECO:0000256" key="5">
    <source>
        <dbReference type="ARBA" id="ARBA00023136"/>
    </source>
</evidence>
<feature type="transmembrane region" description="Helical" evidence="7">
    <location>
        <begin position="44"/>
        <end position="65"/>
    </location>
</feature>
<evidence type="ECO:0000256" key="3">
    <source>
        <dbReference type="ARBA" id="ARBA00022692"/>
    </source>
</evidence>
<protein>
    <submittedName>
        <fullName evidence="9">RDD family protein</fullName>
    </submittedName>
</protein>
<keyword evidence="2" id="KW-1003">Cell membrane</keyword>
<dbReference type="Proteomes" id="UP000319143">
    <property type="component" value="Unassembled WGS sequence"/>
</dbReference>
<keyword evidence="4 7" id="KW-1133">Transmembrane helix</keyword>
<dbReference type="InterPro" id="IPR010432">
    <property type="entry name" value="RDD"/>
</dbReference>
<evidence type="ECO:0000313" key="9">
    <source>
        <dbReference type="EMBL" id="TWU33298.1"/>
    </source>
</evidence>
<dbReference type="Pfam" id="PF06271">
    <property type="entry name" value="RDD"/>
    <property type="match status" value="1"/>
</dbReference>
<dbReference type="OrthoDB" id="8612316at2"/>
<comment type="subcellular location">
    <subcellularLocation>
        <location evidence="1">Cell membrane</location>
        <topology evidence="1">Multi-pass membrane protein</topology>
    </subcellularLocation>
</comment>
<accession>A0A5C6D976</accession>
<dbReference type="GO" id="GO:0005886">
    <property type="term" value="C:plasma membrane"/>
    <property type="evidence" value="ECO:0007669"/>
    <property type="project" value="UniProtKB-SubCell"/>
</dbReference>
<comment type="caution">
    <text evidence="9">The sequence shown here is derived from an EMBL/GenBank/DDBJ whole genome shotgun (WGS) entry which is preliminary data.</text>
</comment>
<dbReference type="EMBL" id="SJPV01000010">
    <property type="protein sequence ID" value="TWU33298.1"/>
    <property type="molecule type" value="Genomic_DNA"/>
</dbReference>
<feature type="transmembrane region" description="Helical" evidence="7">
    <location>
        <begin position="72"/>
        <end position="96"/>
    </location>
</feature>
<name>A0A5C6D976_9BACT</name>
<evidence type="ECO:0000256" key="1">
    <source>
        <dbReference type="ARBA" id="ARBA00004651"/>
    </source>
</evidence>
<keyword evidence="5 7" id="KW-0472">Membrane</keyword>
<feature type="domain" description="RDD" evidence="8">
    <location>
        <begin position="29"/>
        <end position="169"/>
    </location>
</feature>
<evidence type="ECO:0000256" key="4">
    <source>
        <dbReference type="ARBA" id="ARBA00022989"/>
    </source>
</evidence>
<sequence>MSSGYDNPFAAPSETSTLSTDPSLSYELATRGERFAGALIDGLLMLPLVFGGGMALGVAMIAAGINPESLQFNLIATVVGGFLGAVVFLVINGYLLATKGQTVGKLIIKTQIVSESTNTILPFGQLVMLRYLPFWVAGSLPILSRFVPLIDALAIFRASRKCIHDDIAGTKVIKLSL</sequence>
<evidence type="ECO:0000313" key="10">
    <source>
        <dbReference type="Proteomes" id="UP000319143"/>
    </source>
</evidence>
<dbReference type="AlphaFoldDB" id="A0A5C6D976"/>
<organism evidence="9 10">
    <name type="scientific">Novipirellula artificiosorum</name>
    <dbReference type="NCBI Taxonomy" id="2528016"/>
    <lineage>
        <taxon>Bacteria</taxon>
        <taxon>Pseudomonadati</taxon>
        <taxon>Planctomycetota</taxon>
        <taxon>Planctomycetia</taxon>
        <taxon>Pirellulales</taxon>
        <taxon>Pirellulaceae</taxon>
        <taxon>Novipirellula</taxon>
    </lineage>
</organism>